<proteinExistence type="predicted"/>
<accession>A0A4Q9GAI7</accession>
<dbReference type="EMBL" id="SIUB01000009">
    <property type="protein sequence ID" value="TBN47908.1"/>
    <property type="molecule type" value="Genomic_DNA"/>
</dbReference>
<reference evidence="3 4" key="1">
    <citation type="submission" date="2019-02" db="EMBL/GenBank/DDBJ databases">
        <title>Hansschlegelia quercus sp. nov., a novel methylotrophic bacterium from buds of oak (Quercus robur L.).</title>
        <authorList>
            <person name="Agafonova N.V."/>
            <person name="Kaparullina E.N."/>
            <person name="Grouzdev D.S."/>
            <person name="Doronina N.V."/>
        </authorList>
    </citation>
    <scope>NUCLEOTIDE SEQUENCE [LARGE SCALE GENOMIC DNA]</scope>
    <source>
        <strain evidence="3 4">Dub</strain>
    </source>
</reference>
<sequence>MSKLVNVTAAAAFAAGLLAAPVAALAQAPASTGNGDNAASQRENYKVRDQQGASSGGGSSVTSPAPTQSGGSGANAAAQDENYKVREGQNATGGSATGTGGKPKQATDTRN</sequence>
<feature type="compositionally biased region" description="Polar residues" evidence="1">
    <location>
        <begin position="31"/>
        <end position="42"/>
    </location>
</feature>
<evidence type="ECO:0000256" key="1">
    <source>
        <dbReference type="SAM" id="MobiDB-lite"/>
    </source>
</evidence>
<comment type="caution">
    <text evidence="3">The sequence shown here is derived from an EMBL/GenBank/DDBJ whole genome shotgun (WGS) entry which is preliminary data.</text>
</comment>
<feature type="signal peptide" evidence="2">
    <location>
        <begin position="1"/>
        <end position="26"/>
    </location>
</feature>
<keyword evidence="2" id="KW-0732">Signal</keyword>
<dbReference type="RefSeq" id="WP_131004367.1">
    <property type="nucleotide sequence ID" value="NZ_JBHSZR010000008.1"/>
</dbReference>
<keyword evidence="4" id="KW-1185">Reference proteome</keyword>
<evidence type="ECO:0000256" key="2">
    <source>
        <dbReference type="SAM" id="SignalP"/>
    </source>
</evidence>
<organism evidence="3 4">
    <name type="scientific">Hansschlegelia quercus</name>
    <dbReference type="NCBI Taxonomy" id="2528245"/>
    <lineage>
        <taxon>Bacteria</taxon>
        <taxon>Pseudomonadati</taxon>
        <taxon>Pseudomonadota</taxon>
        <taxon>Alphaproteobacteria</taxon>
        <taxon>Hyphomicrobiales</taxon>
        <taxon>Methylopilaceae</taxon>
        <taxon>Hansschlegelia</taxon>
    </lineage>
</organism>
<feature type="chain" id="PRO_5020286911" evidence="2">
    <location>
        <begin position="27"/>
        <end position="111"/>
    </location>
</feature>
<evidence type="ECO:0000313" key="3">
    <source>
        <dbReference type="EMBL" id="TBN47908.1"/>
    </source>
</evidence>
<evidence type="ECO:0000313" key="4">
    <source>
        <dbReference type="Proteomes" id="UP000291613"/>
    </source>
</evidence>
<gene>
    <name evidence="3" type="ORF">EYR15_14905</name>
</gene>
<dbReference type="Proteomes" id="UP000291613">
    <property type="component" value="Unassembled WGS sequence"/>
</dbReference>
<name>A0A4Q9GAI7_9HYPH</name>
<protein>
    <submittedName>
        <fullName evidence="3">Uncharacterized protein</fullName>
    </submittedName>
</protein>
<dbReference type="AlphaFoldDB" id="A0A4Q9GAI7"/>
<feature type="region of interest" description="Disordered" evidence="1">
    <location>
        <begin position="28"/>
        <end position="111"/>
    </location>
</feature>